<dbReference type="EMBL" id="JAUSVY010000007">
    <property type="protein sequence ID" value="MDQ0506324.1"/>
    <property type="molecule type" value="Genomic_DNA"/>
</dbReference>
<comment type="similarity">
    <text evidence="1">Belongs to the ATP-dependent AMP-binding enzyme family.</text>
</comment>
<evidence type="ECO:0000313" key="7">
    <source>
        <dbReference type="EMBL" id="MDQ0506324.1"/>
    </source>
</evidence>
<proteinExistence type="inferred from homology"/>
<gene>
    <name evidence="7" type="ORF">QOZ94_003133</name>
</gene>
<dbReference type="PANTHER" id="PTHR43605">
    <property type="entry name" value="ACYL-COENZYME A SYNTHETASE"/>
    <property type="match status" value="1"/>
</dbReference>
<dbReference type="GO" id="GO:0003987">
    <property type="term" value="F:acetate-CoA ligase activity"/>
    <property type="evidence" value="ECO:0007669"/>
    <property type="project" value="UniProtKB-EC"/>
</dbReference>
<evidence type="ECO:0000259" key="6">
    <source>
        <dbReference type="Pfam" id="PF13193"/>
    </source>
</evidence>
<protein>
    <submittedName>
        <fullName evidence="7">Acetyl-CoA synthetase</fullName>
        <ecNumber evidence="7">6.2.1.1</ecNumber>
    </submittedName>
</protein>
<dbReference type="InterPro" id="IPR051087">
    <property type="entry name" value="Mitochondrial_ACSM"/>
</dbReference>
<dbReference type="InterPro" id="IPR000873">
    <property type="entry name" value="AMP-dep_synth/lig_dom"/>
</dbReference>
<dbReference type="InterPro" id="IPR042099">
    <property type="entry name" value="ANL_N_sf"/>
</dbReference>
<feature type="domain" description="AMP-dependent synthetase/ligase" evidence="5">
    <location>
        <begin position="31"/>
        <end position="396"/>
    </location>
</feature>
<keyword evidence="2 7" id="KW-0436">Ligase</keyword>
<evidence type="ECO:0000256" key="2">
    <source>
        <dbReference type="ARBA" id="ARBA00022598"/>
    </source>
</evidence>
<dbReference type="InterPro" id="IPR045851">
    <property type="entry name" value="AMP-bd_C_sf"/>
</dbReference>
<organism evidence="7 8">
    <name type="scientific">Xanthobacter agilis</name>
    <dbReference type="NCBI Taxonomy" id="47492"/>
    <lineage>
        <taxon>Bacteria</taxon>
        <taxon>Pseudomonadati</taxon>
        <taxon>Pseudomonadota</taxon>
        <taxon>Alphaproteobacteria</taxon>
        <taxon>Hyphomicrobiales</taxon>
        <taxon>Xanthobacteraceae</taxon>
        <taxon>Xanthobacter</taxon>
    </lineage>
</organism>
<comment type="caution">
    <text evidence="7">The sequence shown here is derived from an EMBL/GenBank/DDBJ whole genome shotgun (WGS) entry which is preliminary data.</text>
</comment>
<dbReference type="Pfam" id="PF00501">
    <property type="entry name" value="AMP-binding"/>
    <property type="match status" value="1"/>
</dbReference>
<dbReference type="Proteomes" id="UP001241747">
    <property type="component" value="Unassembled WGS sequence"/>
</dbReference>
<dbReference type="InterPro" id="IPR025110">
    <property type="entry name" value="AMP-bd_C"/>
</dbReference>
<evidence type="ECO:0000313" key="8">
    <source>
        <dbReference type="Proteomes" id="UP001241747"/>
    </source>
</evidence>
<evidence type="ECO:0000259" key="5">
    <source>
        <dbReference type="Pfam" id="PF00501"/>
    </source>
</evidence>
<keyword evidence="8" id="KW-1185">Reference proteome</keyword>
<dbReference type="RefSeq" id="WP_237345745.1">
    <property type="nucleotide sequence ID" value="NZ_JABWGX010000012.1"/>
</dbReference>
<dbReference type="Pfam" id="PF13193">
    <property type="entry name" value="AMP-binding_C"/>
    <property type="match status" value="1"/>
</dbReference>
<reference evidence="7 8" key="1">
    <citation type="submission" date="2023-07" db="EMBL/GenBank/DDBJ databases">
        <title>Genomic Encyclopedia of Type Strains, Phase IV (KMG-IV): sequencing the most valuable type-strain genomes for metagenomic binning, comparative biology and taxonomic classification.</title>
        <authorList>
            <person name="Goeker M."/>
        </authorList>
    </citation>
    <scope>NUCLEOTIDE SEQUENCE [LARGE SCALE GENOMIC DNA]</scope>
    <source>
        <strain evidence="7 8">DSM 3770</strain>
    </source>
</reference>
<dbReference type="Gene3D" id="3.30.300.30">
    <property type="match status" value="1"/>
</dbReference>
<dbReference type="EC" id="6.2.1.1" evidence="7"/>
<feature type="domain" description="AMP-binding enzyme C-terminal" evidence="6">
    <location>
        <begin position="446"/>
        <end position="524"/>
    </location>
</feature>
<keyword evidence="3" id="KW-0547">Nucleotide-binding</keyword>
<dbReference type="PANTHER" id="PTHR43605:SF10">
    <property type="entry name" value="ACYL-COA SYNTHETASE MEDIUM CHAIN FAMILY MEMBER 3"/>
    <property type="match status" value="1"/>
</dbReference>
<dbReference type="Gene3D" id="3.40.50.12780">
    <property type="entry name" value="N-terminal domain of ligase-like"/>
    <property type="match status" value="1"/>
</dbReference>
<accession>A0ABU0LGS8</accession>
<dbReference type="InterPro" id="IPR020845">
    <property type="entry name" value="AMP-binding_CS"/>
</dbReference>
<dbReference type="SUPFAM" id="SSF56801">
    <property type="entry name" value="Acetyl-CoA synthetase-like"/>
    <property type="match status" value="1"/>
</dbReference>
<keyword evidence="4" id="KW-0067">ATP-binding</keyword>
<evidence type="ECO:0000256" key="4">
    <source>
        <dbReference type="ARBA" id="ARBA00022840"/>
    </source>
</evidence>
<sequence>MLPDIHDYDELIRAFRWALPGSYNMAAHACDQWAAREPGRPALFLPVGDGFAPFSYGALSALSNRLAHALAAKGVTAGDRVAILLPQSVEVLASHFAVYKLGAVAVPLAGAFGVEAIAYRLEDSGARALITDDAGLAKVAHRPEALDLVVNVDGARDRAFAFTDLVARGADRPTGLATGPDTPALMIYTSGTTGQPKGALHGHRVLKPHVSGVRFTHDFLPHAGDRMWTPSDWAWAGGLLNTVLPALALGVPVVVQPRGRFDPEAAFALMARAGVRNAFIPPTALKMMRAVPTPKARHGFDLRTVGSAGEALGAETFAWSREALGVQVNEFYGQTECNYVIGSNAALGVSRAGATGRAIPGHEVCVLTEAGTPAAIGEMGQIAVRTGDPVMFLSYWNRPEATAEKVRDGWFLTGDLARRDADGYFHFLGRDDDIITSAGYRIGPAEIEDVLLRHPAVALAAAVGKPDPLRTEIVKAVLVLAPGHSPSDALVADIQDFVRTRLAAYEYPREIVFADELPLTTTGKVIRRALRG</sequence>
<name>A0ABU0LGS8_XANAG</name>
<dbReference type="PROSITE" id="PS00455">
    <property type="entry name" value="AMP_BINDING"/>
    <property type="match status" value="1"/>
</dbReference>
<evidence type="ECO:0000256" key="1">
    <source>
        <dbReference type="ARBA" id="ARBA00006432"/>
    </source>
</evidence>
<evidence type="ECO:0000256" key="3">
    <source>
        <dbReference type="ARBA" id="ARBA00022741"/>
    </source>
</evidence>